<dbReference type="STRING" id="261317.BCTU_152"/>
<feature type="domain" description="Aminoacyl-transfer RNA synthetases class-II family profile" evidence="11">
    <location>
        <begin position="38"/>
        <end position="422"/>
    </location>
</feature>
<dbReference type="PRINTS" id="PR01046">
    <property type="entry name" value="TRNASYNTHPRO"/>
</dbReference>
<keyword evidence="13" id="KW-1185">Reference proteome</keyword>
<keyword evidence="5" id="KW-0547">Nucleotide-binding</keyword>
<dbReference type="PANTHER" id="PTHR42753">
    <property type="entry name" value="MITOCHONDRIAL RIBOSOME PROTEIN L39/PROLYL-TRNA LIGASE FAMILY MEMBER"/>
    <property type="match status" value="1"/>
</dbReference>
<keyword evidence="6" id="KW-0067">ATP-binding</keyword>
<dbReference type="OrthoDB" id="9809052at2"/>
<dbReference type="eggNOG" id="COG0442">
    <property type="taxonomic scope" value="Bacteria"/>
</dbReference>
<evidence type="ECO:0000313" key="12">
    <source>
        <dbReference type="EMBL" id="AEH39741.1"/>
    </source>
</evidence>
<evidence type="ECO:0000256" key="10">
    <source>
        <dbReference type="ARBA" id="ARBA00047671"/>
    </source>
</evidence>
<keyword evidence="4" id="KW-0436">Ligase</keyword>
<evidence type="ECO:0000256" key="5">
    <source>
        <dbReference type="ARBA" id="ARBA00022741"/>
    </source>
</evidence>
<dbReference type="InterPro" id="IPR004154">
    <property type="entry name" value="Anticodon-bd"/>
</dbReference>
<evidence type="ECO:0000313" key="13">
    <source>
        <dbReference type="Proteomes" id="UP000006811"/>
    </source>
</evidence>
<evidence type="ECO:0000256" key="2">
    <source>
        <dbReference type="ARBA" id="ARBA00019110"/>
    </source>
</evidence>
<evidence type="ECO:0000256" key="3">
    <source>
        <dbReference type="ARBA" id="ARBA00022490"/>
    </source>
</evidence>
<dbReference type="SUPFAM" id="SSF52954">
    <property type="entry name" value="Class II aaRS ABD-related"/>
    <property type="match status" value="1"/>
</dbReference>
<dbReference type="Gene3D" id="3.30.930.10">
    <property type="entry name" value="Bira Bifunctional Protein, Domain 2"/>
    <property type="match status" value="2"/>
</dbReference>
<dbReference type="Pfam" id="PF00587">
    <property type="entry name" value="tRNA-synt_2b"/>
    <property type="match status" value="1"/>
</dbReference>
<keyword evidence="7" id="KW-0648">Protein biosynthesis</keyword>
<dbReference type="GO" id="GO:0006433">
    <property type="term" value="P:prolyl-tRNA aminoacylation"/>
    <property type="evidence" value="ECO:0007669"/>
    <property type="project" value="InterPro"/>
</dbReference>
<evidence type="ECO:0000256" key="4">
    <source>
        <dbReference type="ARBA" id="ARBA00022598"/>
    </source>
</evidence>
<dbReference type="EC" id="6.1.1.15" evidence="1"/>
<dbReference type="PROSITE" id="PS50862">
    <property type="entry name" value="AA_TRNA_LIGASE_II"/>
    <property type="match status" value="1"/>
</dbReference>
<keyword evidence="3" id="KW-0963">Cytoplasm</keyword>
<dbReference type="InterPro" id="IPR045864">
    <property type="entry name" value="aa-tRNA-synth_II/BPL/LPL"/>
</dbReference>
<dbReference type="AlphaFoldDB" id="F7WZ87"/>
<evidence type="ECO:0000256" key="7">
    <source>
        <dbReference type="ARBA" id="ARBA00022917"/>
    </source>
</evidence>
<dbReference type="InterPro" id="IPR002314">
    <property type="entry name" value="aa-tRNA-synt_IIb"/>
</dbReference>
<dbReference type="Gene3D" id="3.40.50.800">
    <property type="entry name" value="Anticodon-binding domain"/>
    <property type="match status" value="1"/>
</dbReference>
<dbReference type="HOGENOM" id="CLU_016739_4_2_6"/>
<evidence type="ECO:0000256" key="1">
    <source>
        <dbReference type="ARBA" id="ARBA00012831"/>
    </source>
</evidence>
<dbReference type="GO" id="GO:0005524">
    <property type="term" value="F:ATP binding"/>
    <property type="evidence" value="ECO:0007669"/>
    <property type="project" value="UniProtKB-KW"/>
</dbReference>
<dbReference type="InterPro" id="IPR050062">
    <property type="entry name" value="Pro-tRNA_synthetase"/>
</dbReference>
<dbReference type="SUPFAM" id="SSF55681">
    <property type="entry name" value="Class II aaRS and biotin synthetases"/>
    <property type="match status" value="1"/>
</dbReference>
<dbReference type="GO" id="GO:0004827">
    <property type="term" value="F:proline-tRNA ligase activity"/>
    <property type="evidence" value="ECO:0007669"/>
    <property type="project" value="UniProtKB-EC"/>
</dbReference>
<keyword evidence="8 12" id="KW-0030">Aminoacyl-tRNA synthetase</keyword>
<dbReference type="EMBL" id="CP001817">
    <property type="protein sequence ID" value="AEH39741.1"/>
    <property type="molecule type" value="Genomic_DNA"/>
</dbReference>
<proteinExistence type="predicted"/>
<evidence type="ECO:0000259" key="11">
    <source>
        <dbReference type="PROSITE" id="PS50862"/>
    </source>
</evidence>
<name>F7WZ87_9GAMM</name>
<comment type="catalytic activity">
    <reaction evidence="10">
        <text>tRNA(Pro) + L-proline + ATP = L-prolyl-tRNA(Pro) + AMP + diphosphate</text>
        <dbReference type="Rhea" id="RHEA:14305"/>
        <dbReference type="Rhea" id="RHEA-COMP:9700"/>
        <dbReference type="Rhea" id="RHEA-COMP:9702"/>
        <dbReference type="ChEBI" id="CHEBI:30616"/>
        <dbReference type="ChEBI" id="CHEBI:33019"/>
        <dbReference type="ChEBI" id="CHEBI:60039"/>
        <dbReference type="ChEBI" id="CHEBI:78442"/>
        <dbReference type="ChEBI" id="CHEBI:78532"/>
        <dbReference type="ChEBI" id="CHEBI:456215"/>
        <dbReference type="EC" id="6.1.1.15"/>
    </reaction>
</comment>
<evidence type="ECO:0000256" key="6">
    <source>
        <dbReference type="ARBA" id="ARBA00022840"/>
    </source>
</evidence>
<accession>F7WZ87</accession>
<reference evidence="12 13" key="1">
    <citation type="journal article" date="2011" name="Appl. Environ. Microbiol.">
        <title>The genome of Buchnera aphidicola from the aphid Cinara tujafilina provides new clues about the evolutionary history of metabolic losses in bacterial endosymbionts.</title>
        <authorList>
            <person name="Lamelas A."/>
            <person name="Gosalbes M.J."/>
            <person name="Moya A."/>
            <person name="Latorre A."/>
        </authorList>
    </citation>
    <scope>NUCLEOTIDE SEQUENCE [LARGE SCALE GENOMIC DNA]</scope>
    <source>
        <strain evidence="13">Cinara tujafilina</strain>
    </source>
</reference>
<dbReference type="InterPro" id="IPR006195">
    <property type="entry name" value="aa-tRNA-synth_II"/>
</dbReference>
<dbReference type="PANTHER" id="PTHR42753:SF2">
    <property type="entry name" value="PROLINE--TRNA LIGASE"/>
    <property type="match status" value="1"/>
</dbReference>
<dbReference type="GO" id="GO:0005829">
    <property type="term" value="C:cytosol"/>
    <property type="evidence" value="ECO:0007669"/>
    <property type="project" value="TreeGrafter"/>
</dbReference>
<sequence length="525" mass="61858">MYTKKYLLSTLKEKPAQTKTISHQLMLRAGIIRMLSAGIYTWLPTGYRVIKKITKIIQKIMNEFGALEICLPLLQPKKFWDQSGRNKLYGAELIKIINRRKKQFVLSPTHEEVITYIMNYEINSYKQLPIIFYQIQKKFRDEKRPQFGIIRSVEFLMKDAYSFHINNKSLKKTYHEIFKIYLKIFNKLNLIFHVNIADATTMGGSISHEFNAIIPKKNQQKLLKNFNYIQTKEIKIFFICTKNTKNKYPYIALIINSEYQINIKKLKNISIINQPIKFLEIKKFFPKIGNNLNIKNILENKIYIIADTNVKKIPYFVIEKHKNLNSILWNQDIFFNNFLDISNINNDEIIINNNKNHSSEKKIEIGHIFQLNTKYSEMINKKIKNKTGKNTFMHMGCYGIGINRIIAAIIEQNHDHKGILWPSCIAPFQVFIIPIKINKSNLVKKYSKLLYKNLKNKNIETLFDNRSESFGKMFADMNLIGIPHGIIINLNSVKKKYIEYYSRVNNCTKKIKITKIIKFLQKTIK</sequence>
<evidence type="ECO:0000256" key="9">
    <source>
        <dbReference type="ARBA" id="ARBA00029731"/>
    </source>
</evidence>
<protein>
    <recommendedName>
        <fullName evidence="2">Proline--tRNA ligase</fullName>
        <ecNumber evidence="1">6.1.1.15</ecNumber>
    </recommendedName>
    <alternativeName>
        <fullName evidence="9">Prolyl-tRNA synthetase</fullName>
    </alternativeName>
</protein>
<gene>
    <name evidence="12" type="primary">proS</name>
    <name evidence="12" type="ORF">BCTU_152</name>
</gene>
<dbReference type="Pfam" id="PF03129">
    <property type="entry name" value="HGTP_anticodon"/>
    <property type="match status" value="1"/>
</dbReference>
<dbReference type="Proteomes" id="UP000006811">
    <property type="component" value="Chromosome"/>
</dbReference>
<dbReference type="InterPro" id="IPR002316">
    <property type="entry name" value="Pro-tRNA-ligase_IIa"/>
</dbReference>
<dbReference type="KEGG" id="baj:BCTU_152"/>
<organism evidence="12 13">
    <name type="scientific">Buchnera aphidicola</name>
    <name type="common">Cinara tujafilina</name>
    <dbReference type="NCBI Taxonomy" id="261317"/>
    <lineage>
        <taxon>Bacteria</taxon>
        <taxon>Pseudomonadati</taxon>
        <taxon>Pseudomonadota</taxon>
        <taxon>Gammaproteobacteria</taxon>
        <taxon>Enterobacterales</taxon>
        <taxon>Erwiniaceae</taxon>
        <taxon>Buchnera</taxon>
    </lineage>
</organism>
<dbReference type="InterPro" id="IPR036621">
    <property type="entry name" value="Anticodon-bd_dom_sf"/>
</dbReference>
<evidence type="ECO:0000256" key="8">
    <source>
        <dbReference type="ARBA" id="ARBA00023146"/>
    </source>
</evidence>